<evidence type="ECO:0000313" key="1">
    <source>
        <dbReference type="EMBL" id="PYH40083.1"/>
    </source>
</evidence>
<dbReference type="Proteomes" id="UP000248349">
    <property type="component" value="Unassembled WGS sequence"/>
</dbReference>
<dbReference type="OrthoDB" id="4483288at2759"/>
<evidence type="ECO:0000313" key="2">
    <source>
        <dbReference type="Proteomes" id="UP000248349"/>
    </source>
</evidence>
<keyword evidence="2" id="KW-1185">Reference proteome</keyword>
<dbReference type="AlphaFoldDB" id="A0A318Z5J6"/>
<protein>
    <submittedName>
        <fullName evidence="1">Uncharacterized protein</fullName>
    </submittedName>
</protein>
<organism evidence="1 2">
    <name type="scientific">Aspergillus saccharolyticus JOP 1030-1</name>
    <dbReference type="NCBI Taxonomy" id="1450539"/>
    <lineage>
        <taxon>Eukaryota</taxon>
        <taxon>Fungi</taxon>
        <taxon>Dikarya</taxon>
        <taxon>Ascomycota</taxon>
        <taxon>Pezizomycotina</taxon>
        <taxon>Eurotiomycetes</taxon>
        <taxon>Eurotiomycetidae</taxon>
        <taxon>Eurotiales</taxon>
        <taxon>Aspergillaceae</taxon>
        <taxon>Aspergillus</taxon>
        <taxon>Aspergillus subgen. Circumdati</taxon>
    </lineage>
</organism>
<proteinExistence type="predicted"/>
<dbReference type="RefSeq" id="XP_025426065.1">
    <property type="nucleotide sequence ID" value="XM_025576182.1"/>
</dbReference>
<reference evidence="1 2" key="1">
    <citation type="submission" date="2016-12" db="EMBL/GenBank/DDBJ databases">
        <title>The genomes of Aspergillus section Nigri reveals drivers in fungal speciation.</title>
        <authorList>
            <consortium name="DOE Joint Genome Institute"/>
            <person name="Vesth T.C."/>
            <person name="Nybo J."/>
            <person name="Theobald S."/>
            <person name="Brandl J."/>
            <person name="Frisvad J.C."/>
            <person name="Nielsen K.F."/>
            <person name="Lyhne E.K."/>
            <person name="Kogle M.E."/>
            <person name="Kuo A."/>
            <person name="Riley R."/>
            <person name="Clum A."/>
            <person name="Nolan M."/>
            <person name="Lipzen A."/>
            <person name="Salamov A."/>
            <person name="Henrissat B."/>
            <person name="Wiebenga A."/>
            <person name="De Vries R.P."/>
            <person name="Grigoriev I.V."/>
            <person name="Mortensen U.H."/>
            <person name="Andersen M.R."/>
            <person name="Baker S.E."/>
        </authorList>
    </citation>
    <scope>NUCLEOTIDE SEQUENCE [LARGE SCALE GENOMIC DNA]</scope>
    <source>
        <strain evidence="1 2">JOP 1030-1</strain>
    </source>
</reference>
<name>A0A318Z5J6_9EURO</name>
<dbReference type="GeneID" id="37077410"/>
<accession>A0A318Z5J6</accession>
<gene>
    <name evidence="1" type="ORF">BP01DRAFT_361553</name>
</gene>
<sequence length="806" mass="90841">MQAELKQSIEDKTRALSRALDELQESKGTRENVTKALLELIKVVCPVPQQSESGKQSPTPLRQIVRYIASLLQPTHDDQQAFYHATPEYQITRISLSQSPVTSNECIIHETAVDLVDSSVQAGNIQPSPLETGLMDVVISEEDLAAIFATELLPDHMPGDDMSPPLHGFGDQYGESLETLLAMVPNIENSTTHKTVRDSPATTDDALFVPQSNAAMDFYTQPQVSPEIDIWKDLMAEPNSILNCRETQERHRTPFGDESRVSTPPYASLSPHSFVLNPTTLSDIFSLDHSVSSPPTSATLARNLEDFALDLEKAGLDCQSIETICPSSRFQCSWASYDGRFVQRLLKELTTSDQAAGAATLEYFARKLTAVNTASDTWIGRLTDLKELQQCPQRLLLMSGEDEDCSLVEIQQMYGKIIHYLCRESVLANEHDTCTLCAQIRMHITQILQQQGRTNAEWDFQSQVIESVCDTSGLIWITRRRVSWANVKESVPPGYRLDLAREVLHDFKAAQSTNGLLRAGIFGTLPTTEEDTTMSVETFWTNFGFRHGYESRLWDRIRDVATRTTEKDHMPMGITRASELVQLAINIGSPDVLISLKECMRQIRGQLIHKDTNLPETPWGTFDAYRLHQRNQTLSAIGLRLSTWKLQQLRKEHSGNLESVVDLILEGKPSSVPVSRDEVMEALKGRKKASYWSHLVDYVGNHDPNILCLLPRFVSIGPPRWHRRLNATSYRDLSVRECKILGEIYTDFRSQILRSADKSLCQDLLYMKDPGGLYRIEDLSYESITQQQLSSDFYVGILQKFPIPES</sequence>
<dbReference type="EMBL" id="KZ821303">
    <property type="protein sequence ID" value="PYH40083.1"/>
    <property type="molecule type" value="Genomic_DNA"/>
</dbReference>